<dbReference type="GO" id="GO:0046491">
    <property type="term" value="P:L-methylmalonyl-CoA metabolic process"/>
    <property type="evidence" value="ECO:0007669"/>
    <property type="project" value="TreeGrafter"/>
</dbReference>
<dbReference type="PROSITE" id="PS00934">
    <property type="entry name" value="GLYOXALASE_I_1"/>
    <property type="match status" value="1"/>
</dbReference>
<dbReference type="Gene3D" id="3.10.180.10">
    <property type="entry name" value="2,3-Dihydroxybiphenyl 1,2-Dioxygenase, domain 1"/>
    <property type="match status" value="1"/>
</dbReference>
<dbReference type="InterPro" id="IPR051785">
    <property type="entry name" value="MMCE/EMCE_epimerase"/>
</dbReference>
<dbReference type="EMBL" id="FMHW01000003">
    <property type="protein sequence ID" value="SCL43122.1"/>
    <property type="molecule type" value="Genomic_DNA"/>
</dbReference>
<dbReference type="AlphaFoldDB" id="A0A1C6TNF5"/>
<evidence type="ECO:0000313" key="4">
    <source>
        <dbReference type="EMBL" id="SCL43122.1"/>
    </source>
</evidence>
<dbReference type="PROSITE" id="PS51819">
    <property type="entry name" value="VOC"/>
    <property type="match status" value="1"/>
</dbReference>
<dbReference type="PANTHER" id="PTHR43048:SF3">
    <property type="entry name" value="METHYLMALONYL-COA EPIMERASE, MITOCHONDRIAL"/>
    <property type="match status" value="1"/>
</dbReference>
<dbReference type="STRING" id="145854.GA0074692_6721"/>
<organism evidence="4 5">
    <name type="scientific">Micromonospora pallida</name>
    <dbReference type="NCBI Taxonomy" id="145854"/>
    <lineage>
        <taxon>Bacteria</taxon>
        <taxon>Bacillati</taxon>
        <taxon>Actinomycetota</taxon>
        <taxon>Actinomycetes</taxon>
        <taxon>Micromonosporales</taxon>
        <taxon>Micromonosporaceae</taxon>
        <taxon>Micromonospora</taxon>
    </lineage>
</organism>
<dbReference type="GO" id="GO:0046872">
    <property type="term" value="F:metal ion binding"/>
    <property type="evidence" value="ECO:0007669"/>
    <property type="project" value="UniProtKB-KW"/>
</dbReference>
<gene>
    <name evidence="4" type="ORF">GA0074692_6721</name>
</gene>
<dbReference type="Proteomes" id="UP000198959">
    <property type="component" value="Unassembled WGS sequence"/>
</dbReference>
<reference evidence="5" key="1">
    <citation type="submission" date="2016-06" db="EMBL/GenBank/DDBJ databases">
        <authorList>
            <person name="Varghese N."/>
            <person name="Submissions Spin"/>
        </authorList>
    </citation>
    <scope>NUCLEOTIDE SEQUENCE [LARGE SCALE GENOMIC DNA]</scope>
    <source>
        <strain evidence="5">DSM 43817</strain>
    </source>
</reference>
<dbReference type="InterPro" id="IPR018146">
    <property type="entry name" value="Glyoxalase_1_CS"/>
</dbReference>
<keyword evidence="2" id="KW-0479">Metal-binding</keyword>
<dbReference type="GO" id="GO:0004493">
    <property type="term" value="F:methylmalonyl-CoA epimerase activity"/>
    <property type="evidence" value="ECO:0007669"/>
    <property type="project" value="TreeGrafter"/>
</dbReference>
<dbReference type="InterPro" id="IPR037523">
    <property type="entry name" value="VOC_core"/>
</dbReference>
<evidence type="ECO:0000259" key="3">
    <source>
        <dbReference type="PROSITE" id="PS51819"/>
    </source>
</evidence>
<dbReference type="SUPFAM" id="SSF54593">
    <property type="entry name" value="Glyoxalase/Bleomycin resistance protein/Dihydroxybiphenyl dioxygenase"/>
    <property type="match status" value="1"/>
</dbReference>
<dbReference type="GO" id="GO:0004462">
    <property type="term" value="F:lactoylglutathione lyase activity"/>
    <property type="evidence" value="ECO:0007669"/>
    <property type="project" value="InterPro"/>
</dbReference>
<evidence type="ECO:0000256" key="2">
    <source>
        <dbReference type="ARBA" id="ARBA00022723"/>
    </source>
</evidence>
<evidence type="ECO:0000256" key="1">
    <source>
        <dbReference type="ARBA" id="ARBA00009308"/>
    </source>
</evidence>
<name>A0A1C6TNF5_9ACTN</name>
<proteinExistence type="inferred from homology"/>
<protein>
    <submittedName>
        <fullName evidence="4">Methylmalonyl-CoA epimerase</fullName>
    </submittedName>
</protein>
<feature type="domain" description="VOC" evidence="3">
    <location>
        <begin position="85"/>
        <end position="217"/>
    </location>
</feature>
<accession>A0A1C6TNF5</accession>
<dbReference type="InterPro" id="IPR017515">
    <property type="entry name" value="MeMalonyl-CoA_epimerase"/>
</dbReference>
<sequence>MSPGDYRPTGRLIGVGRRRLAGTEDVGRVDSAADRPFGREAAGRAGEVARTAWSAERLFGQTNAMAEISPDKPAADYVTDIGIRRIDHVGVAVADLDKAIDFYQQTFGMRCVHTETNTEQGVREAMLAVGPTTEGGCLQLLAPLTPESTIAKFLDRNGPGVQQVAYTVTDIDAACAALRERGLRLLYDTPRRGTADSRINFVHPKDAGGVLVELVQPA</sequence>
<dbReference type="Pfam" id="PF13669">
    <property type="entry name" value="Glyoxalase_4"/>
    <property type="match status" value="1"/>
</dbReference>
<dbReference type="PANTHER" id="PTHR43048">
    <property type="entry name" value="METHYLMALONYL-COA EPIMERASE"/>
    <property type="match status" value="1"/>
</dbReference>
<dbReference type="NCBIfam" id="TIGR03081">
    <property type="entry name" value="metmalonyl_epim"/>
    <property type="match status" value="1"/>
</dbReference>
<dbReference type="InterPro" id="IPR029068">
    <property type="entry name" value="Glyas_Bleomycin-R_OHBP_Dase"/>
</dbReference>
<keyword evidence="5" id="KW-1185">Reference proteome</keyword>
<dbReference type="CDD" id="cd07249">
    <property type="entry name" value="MMCE"/>
    <property type="match status" value="1"/>
</dbReference>
<comment type="similarity">
    <text evidence="1">Belongs to the methylmalonyl-CoA epimerase family.</text>
</comment>
<evidence type="ECO:0000313" key="5">
    <source>
        <dbReference type="Proteomes" id="UP000198959"/>
    </source>
</evidence>